<feature type="domain" description="4Fe-4S ferredoxin-type" evidence="7">
    <location>
        <begin position="7"/>
        <end position="37"/>
    </location>
</feature>
<dbReference type="InterPro" id="IPR017896">
    <property type="entry name" value="4Fe4S_Fe-S-bd"/>
</dbReference>
<feature type="domain" description="4Fe-4S ferredoxin-type" evidence="7">
    <location>
        <begin position="38"/>
        <end position="67"/>
    </location>
</feature>
<dbReference type="Pfam" id="PF12838">
    <property type="entry name" value="Fer4_7"/>
    <property type="match status" value="1"/>
</dbReference>
<dbReference type="AlphaFoldDB" id="A0A1H0U7B4"/>
<dbReference type="PANTHER" id="PTHR24960">
    <property type="entry name" value="PHOTOSYSTEM I IRON-SULFUR CENTER-RELATED"/>
    <property type="match status" value="1"/>
</dbReference>
<comment type="cofactor">
    <cofactor evidence="1">
        <name>[4Fe-4S] cluster</name>
        <dbReference type="ChEBI" id="CHEBI:49883"/>
    </cofactor>
</comment>
<protein>
    <submittedName>
        <fullName evidence="8">4Fe-4S dicluster domain-containing protein</fullName>
    </submittedName>
</protein>
<evidence type="ECO:0000313" key="9">
    <source>
        <dbReference type="Proteomes" id="UP000182412"/>
    </source>
</evidence>
<accession>A0A1H0U7B4</accession>
<evidence type="ECO:0000256" key="4">
    <source>
        <dbReference type="ARBA" id="ARBA00022723"/>
    </source>
</evidence>
<dbReference type="InterPro" id="IPR050157">
    <property type="entry name" value="PSI_iron-sulfur_center"/>
</dbReference>
<evidence type="ECO:0000256" key="3">
    <source>
        <dbReference type="ARBA" id="ARBA00022485"/>
    </source>
</evidence>
<keyword evidence="6" id="KW-0411">Iron-sulfur</keyword>
<dbReference type="Gene3D" id="3.30.70.20">
    <property type="match status" value="1"/>
</dbReference>
<evidence type="ECO:0000256" key="5">
    <source>
        <dbReference type="ARBA" id="ARBA00023004"/>
    </source>
</evidence>
<dbReference type="PROSITE" id="PS00198">
    <property type="entry name" value="4FE4S_FER_1"/>
    <property type="match status" value="2"/>
</dbReference>
<dbReference type="PROSITE" id="PS51379">
    <property type="entry name" value="4FE4S_FER_2"/>
    <property type="match status" value="2"/>
</dbReference>
<reference evidence="8 9" key="1">
    <citation type="submission" date="2016-10" db="EMBL/GenBank/DDBJ databases">
        <authorList>
            <person name="de Groot N.N."/>
        </authorList>
    </citation>
    <scope>NUCLEOTIDE SEQUENCE [LARGE SCALE GENOMIC DNA]</scope>
    <source>
        <strain evidence="8 9">S137</strain>
    </source>
</reference>
<dbReference type="InterPro" id="IPR017900">
    <property type="entry name" value="4Fe4S_Fe_S_CS"/>
</dbReference>
<keyword evidence="3" id="KW-0004">4Fe-4S</keyword>
<sequence>MMKKLSPRHAVIPAAECVACGTCVDVCPREAISIYRGSYAQIHEEICVGCGKCARECPASIIRVEARR</sequence>
<keyword evidence="4" id="KW-0479">Metal-binding</keyword>
<gene>
    <name evidence="8" type="ORF">SAMN05216366_12934</name>
</gene>
<evidence type="ECO:0000259" key="7">
    <source>
        <dbReference type="PROSITE" id="PS51379"/>
    </source>
</evidence>
<evidence type="ECO:0000256" key="2">
    <source>
        <dbReference type="ARBA" id="ARBA00003532"/>
    </source>
</evidence>
<dbReference type="GO" id="GO:0051539">
    <property type="term" value="F:4 iron, 4 sulfur cluster binding"/>
    <property type="evidence" value="ECO:0007669"/>
    <property type="project" value="UniProtKB-KW"/>
</dbReference>
<dbReference type="RefSeq" id="WP_256324672.1">
    <property type="nucleotide sequence ID" value="NZ_FNJQ01000029.1"/>
</dbReference>
<keyword evidence="5" id="KW-0408">Iron</keyword>
<dbReference type="SUPFAM" id="SSF54862">
    <property type="entry name" value="4Fe-4S ferredoxins"/>
    <property type="match status" value="1"/>
</dbReference>
<organism evidence="8 9">
    <name type="scientific">Selenomonas ruminantium</name>
    <dbReference type="NCBI Taxonomy" id="971"/>
    <lineage>
        <taxon>Bacteria</taxon>
        <taxon>Bacillati</taxon>
        <taxon>Bacillota</taxon>
        <taxon>Negativicutes</taxon>
        <taxon>Selenomonadales</taxon>
        <taxon>Selenomonadaceae</taxon>
        <taxon>Selenomonas</taxon>
    </lineage>
</organism>
<dbReference type="Proteomes" id="UP000182412">
    <property type="component" value="Unassembled WGS sequence"/>
</dbReference>
<dbReference type="EMBL" id="FNJQ01000029">
    <property type="protein sequence ID" value="SDP62051.1"/>
    <property type="molecule type" value="Genomic_DNA"/>
</dbReference>
<evidence type="ECO:0000256" key="6">
    <source>
        <dbReference type="ARBA" id="ARBA00023014"/>
    </source>
</evidence>
<evidence type="ECO:0000313" key="8">
    <source>
        <dbReference type="EMBL" id="SDP62051.1"/>
    </source>
</evidence>
<proteinExistence type="predicted"/>
<comment type="function">
    <text evidence="2">Ferredoxins are iron-sulfur proteins that transfer electrons in a wide variety of metabolic reactions.</text>
</comment>
<evidence type="ECO:0000256" key="1">
    <source>
        <dbReference type="ARBA" id="ARBA00001966"/>
    </source>
</evidence>
<name>A0A1H0U7B4_SELRU</name>
<dbReference type="GO" id="GO:0046872">
    <property type="term" value="F:metal ion binding"/>
    <property type="evidence" value="ECO:0007669"/>
    <property type="project" value="UniProtKB-KW"/>
</dbReference>
<dbReference type="PANTHER" id="PTHR24960:SF79">
    <property type="entry name" value="PHOTOSYSTEM I IRON-SULFUR CENTER"/>
    <property type="match status" value="1"/>
</dbReference>